<evidence type="ECO:0000256" key="6">
    <source>
        <dbReference type="ARBA" id="ARBA00023136"/>
    </source>
</evidence>
<dbReference type="InterPro" id="IPR010290">
    <property type="entry name" value="TM_effector"/>
</dbReference>
<keyword evidence="4 7" id="KW-0812">Transmembrane</keyword>
<dbReference type="GO" id="GO:0005886">
    <property type="term" value="C:plasma membrane"/>
    <property type="evidence" value="ECO:0007669"/>
    <property type="project" value="UniProtKB-SubCell"/>
</dbReference>
<reference evidence="9 10" key="1">
    <citation type="submission" date="2018-03" db="EMBL/GenBank/DDBJ databases">
        <title>Genome sequence of Clostridium luticellarii DSM 29923.</title>
        <authorList>
            <person name="Poehlein A."/>
            <person name="Daniel R."/>
        </authorList>
    </citation>
    <scope>NUCLEOTIDE SEQUENCE [LARGE SCALE GENOMIC DNA]</scope>
    <source>
        <strain evidence="9 10">DSM 29923</strain>
    </source>
</reference>
<feature type="transmembrane region" description="Helical" evidence="7">
    <location>
        <begin position="357"/>
        <end position="377"/>
    </location>
</feature>
<feature type="transmembrane region" description="Helical" evidence="7">
    <location>
        <begin position="234"/>
        <end position="254"/>
    </location>
</feature>
<dbReference type="Proteomes" id="UP000237798">
    <property type="component" value="Unassembled WGS sequence"/>
</dbReference>
<dbReference type="PROSITE" id="PS50850">
    <property type="entry name" value="MFS"/>
    <property type="match status" value="1"/>
</dbReference>
<gene>
    <name evidence="9" type="ORF">CLLU_08170</name>
</gene>
<comment type="subcellular location">
    <subcellularLocation>
        <location evidence="1">Cell membrane</location>
        <topology evidence="1">Multi-pass membrane protein</topology>
    </subcellularLocation>
</comment>
<evidence type="ECO:0000256" key="7">
    <source>
        <dbReference type="SAM" id="Phobius"/>
    </source>
</evidence>
<feature type="transmembrane region" description="Helical" evidence="7">
    <location>
        <begin position="383"/>
        <end position="404"/>
    </location>
</feature>
<dbReference type="GO" id="GO:0022857">
    <property type="term" value="F:transmembrane transporter activity"/>
    <property type="evidence" value="ECO:0007669"/>
    <property type="project" value="InterPro"/>
</dbReference>
<dbReference type="AlphaFoldDB" id="A0A2T0BQM1"/>
<dbReference type="PANTHER" id="PTHR23513:SF11">
    <property type="entry name" value="STAPHYLOFERRIN A TRANSPORTER"/>
    <property type="match status" value="1"/>
</dbReference>
<proteinExistence type="predicted"/>
<dbReference type="RefSeq" id="WP_242977467.1">
    <property type="nucleotide sequence ID" value="NZ_JALCQO010000016.1"/>
</dbReference>
<evidence type="ECO:0000256" key="3">
    <source>
        <dbReference type="ARBA" id="ARBA00022475"/>
    </source>
</evidence>
<keyword evidence="2" id="KW-0813">Transport</keyword>
<sequence length="420" mass="46673">MAAGTEMRFKGTFISLNHRDFRYFLSGQFLSLMGTMIQNTALSWYVYKVTNSPFLLGLIGVFQYAPVLLITLLSGVIVERHPKKKILLITQVSYMLQAFALSFFVYMGESKYWVLAALAAINGVITSFDMPTRQSFFIELVGKSDLPNAISLNSTVFNMSRIIGPAAAGIIMDDLGAFQCFLVNAVSFIPVIYGIVKIQHMGNPVIRSTESNLLKDLKDGVLYTVHKRILMSTMFMMAIVCTFAFNSNVIVPVFAKEVMEGGARTYSLLMSLIGLGSLLGAMFMAGQGRRVRGKYYLIVNSFIIAVLQIMTLFTKNYISAGITFVFIGFFNLTFLNKANTIIQFNTEDKYRGRVMSIYSLLNIGSTPLGSAFAGAVMEKFGGKFGFFSCGSIIFLVTAVIMCFIEFKKDSLKPFSNRPQH</sequence>
<feature type="transmembrane region" description="Helical" evidence="7">
    <location>
        <begin position="295"/>
        <end position="311"/>
    </location>
</feature>
<feature type="transmembrane region" description="Helical" evidence="7">
    <location>
        <begin position="266"/>
        <end position="283"/>
    </location>
</feature>
<dbReference type="PANTHER" id="PTHR23513">
    <property type="entry name" value="INTEGRAL MEMBRANE EFFLUX PROTEIN-RELATED"/>
    <property type="match status" value="1"/>
</dbReference>
<protein>
    <submittedName>
        <fullName evidence="9">Enterobactin exporter EntS</fullName>
    </submittedName>
</protein>
<feature type="transmembrane region" description="Helical" evidence="7">
    <location>
        <begin position="317"/>
        <end position="336"/>
    </location>
</feature>
<feature type="transmembrane region" description="Helical" evidence="7">
    <location>
        <begin position="176"/>
        <end position="196"/>
    </location>
</feature>
<evidence type="ECO:0000256" key="5">
    <source>
        <dbReference type="ARBA" id="ARBA00022989"/>
    </source>
</evidence>
<dbReference type="CDD" id="cd06173">
    <property type="entry name" value="MFS_MefA_like"/>
    <property type="match status" value="1"/>
</dbReference>
<keyword evidence="10" id="KW-1185">Reference proteome</keyword>
<feature type="transmembrane region" description="Helical" evidence="7">
    <location>
        <begin position="53"/>
        <end position="74"/>
    </location>
</feature>
<feature type="domain" description="Major facilitator superfamily (MFS) profile" evidence="8">
    <location>
        <begin position="20"/>
        <end position="408"/>
    </location>
</feature>
<keyword evidence="3" id="KW-1003">Cell membrane</keyword>
<evidence type="ECO:0000256" key="4">
    <source>
        <dbReference type="ARBA" id="ARBA00022692"/>
    </source>
</evidence>
<dbReference type="InterPro" id="IPR022324">
    <property type="entry name" value="Bacilysin_exporter_BacE_put"/>
</dbReference>
<evidence type="ECO:0000256" key="2">
    <source>
        <dbReference type="ARBA" id="ARBA00022448"/>
    </source>
</evidence>
<dbReference type="InterPro" id="IPR036259">
    <property type="entry name" value="MFS_trans_sf"/>
</dbReference>
<dbReference type="PRINTS" id="PR01988">
    <property type="entry name" value="EXPORTERBACE"/>
</dbReference>
<organism evidence="9 10">
    <name type="scientific">Clostridium luticellarii</name>
    <dbReference type="NCBI Taxonomy" id="1691940"/>
    <lineage>
        <taxon>Bacteria</taxon>
        <taxon>Bacillati</taxon>
        <taxon>Bacillota</taxon>
        <taxon>Clostridia</taxon>
        <taxon>Eubacteriales</taxon>
        <taxon>Clostridiaceae</taxon>
        <taxon>Clostridium</taxon>
    </lineage>
</organism>
<evidence type="ECO:0000313" key="10">
    <source>
        <dbReference type="Proteomes" id="UP000237798"/>
    </source>
</evidence>
<keyword evidence="5 7" id="KW-1133">Transmembrane helix</keyword>
<dbReference type="Gene3D" id="1.20.1250.20">
    <property type="entry name" value="MFS general substrate transporter like domains"/>
    <property type="match status" value="1"/>
</dbReference>
<evidence type="ECO:0000259" key="8">
    <source>
        <dbReference type="PROSITE" id="PS50850"/>
    </source>
</evidence>
<name>A0A2T0BQM1_9CLOT</name>
<feature type="transmembrane region" description="Helical" evidence="7">
    <location>
        <begin position="21"/>
        <end position="47"/>
    </location>
</feature>
<dbReference type="SUPFAM" id="SSF103473">
    <property type="entry name" value="MFS general substrate transporter"/>
    <property type="match status" value="1"/>
</dbReference>
<dbReference type="EMBL" id="PVXP01000007">
    <property type="protein sequence ID" value="PRR86167.1"/>
    <property type="molecule type" value="Genomic_DNA"/>
</dbReference>
<evidence type="ECO:0000313" key="9">
    <source>
        <dbReference type="EMBL" id="PRR86167.1"/>
    </source>
</evidence>
<dbReference type="Pfam" id="PF05977">
    <property type="entry name" value="MFS_3"/>
    <property type="match status" value="1"/>
</dbReference>
<keyword evidence="6 7" id="KW-0472">Membrane</keyword>
<comment type="caution">
    <text evidence="9">The sequence shown here is derived from an EMBL/GenBank/DDBJ whole genome shotgun (WGS) entry which is preliminary data.</text>
</comment>
<evidence type="ECO:0000256" key="1">
    <source>
        <dbReference type="ARBA" id="ARBA00004651"/>
    </source>
</evidence>
<dbReference type="InterPro" id="IPR020846">
    <property type="entry name" value="MFS_dom"/>
</dbReference>
<accession>A0A2T0BQM1</accession>